<keyword evidence="3" id="KW-1185">Reference proteome</keyword>
<evidence type="ECO:0000256" key="1">
    <source>
        <dbReference type="SAM" id="MobiDB-lite"/>
    </source>
</evidence>
<feature type="compositionally biased region" description="Low complexity" evidence="1">
    <location>
        <begin position="56"/>
        <end position="83"/>
    </location>
</feature>
<protein>
    <submittedName>
        <fullName evidence="2">Uncharacterized protein</fullName>
    </submittedName>
</protein>
<sequence length="163" mass="16586">MIITLNQGEIENALQKHINDLMNLKEGVSIGYEFKMTRGEEGITVILDINNGPVPAKPAQVAPQVTKAAPAPAAAKAETPAPVVKEEPKAPVAQASEDKGPPFTPDAAVPIANTANQAGEAQAEASTTGATAETGTAQNASAEAGAAEAPKKPSLFAGLKQPK</sequence>
<reference evidence="3" key="1">
    <citation type="submission" date="2017-09" db="EMBL/GenBank/DDBJ databases">
        <authorList>
            <person name="Djurhuus A.M."/>
            <person name="Carstens A.B."/>
            <person name="Hansen L.H."/>
        </authorList>
    </citation>
    <scope>NUCLEOTIDE SEQUENCE [LARGE SCALE GENOMIC DNA]</scope>
</reference>
<dbReference type="Proteomes" id="UP000240688">
    <property type="component" value="Segment"/>
</dbReference>
<evidence type="ECO:0000313" key="3">
    <source>
        <dbReference type="Proteomes" id="UP000240688"/>
    </source>
</evidence>
<proteinExistence type="predicted"/>
<accession>A0A2H4P7F1</accession>
<feature type="compositionally biased region" description="Low complexity" evidence="1">
    <location>
        <begin position="117"/>
        <end position="154"/>
    </location>
</feature>
<feature type="region of interest" description="Disordered" evidence="1">
    <location>
        <begin position="56"/>
        <end position="163"/>
    </location>
</feature>
<dbReference type="EMBL" id="MG018928">
    <property type="protein sequence ID" value="ATW58112.1"/>
    <property type="molecule type" value="Genomic_DNA"/>
</dbReference>
<name>A0A2H4P7F1_9CAUD</name>
<evidence type="ECO:0000313" key="2">
    <source>
        <dbReference type="EMBL" id="ATW58112.1"/>
    </source>
</evidence>
<gene>
    <name evidence="2" type="ORF">CNR35_00016</name>
</gene>
<organism evidence="2 3">
    <name type="scientific">Pseudomonas phage inbricus</name>
    <dbReference type="NCBI Taxonomy" id="2048976"/>
    <lineage>
        <taxon>Viruses</taxon>
        <taxon>Duplodnaviria</taxon>
        <taxon>Heunggongvirae</taxon>
        <taxon>Uroviricota</taxon>
        <taxon>Caudoviricetes</taxon>
        <taxon>Schitoviridae</taxon>
        <taxon>Rothmandenesvirinae</taxon>
        <taxon>Inbricusvirus</taxon>
        <taxon>Inbricusvirus inbricus</taxon>
    </lineage>
</organism>